<dbReference type="InterPro" id="IPR016187">
    <property type="entry name" value="CTDL_fold"/>
</dbReference>
<feature type="transmembrane region" description="Helical" evidence="25">
    <location>
        <begin position="880"/>
        <end position="905"/>
    </location>
</feature>
<dbReference type="GO" id="GO:0005886">
    <property type="term" value="C:plasma membrane"/>
    <property type="evidence" value="ECO:0007669"/>
    <property type="project" value="UniProtKB-SubCell"/>
</dbReference>
<dbReference type="InterPro" id="IPR000436">
    <property type="entry name" value="Sushi_SCR_CCP_dom"/>
</dbReference>
<dbReference type="PROSITE" id="PS50041">
    <property type="entry name" value="C_TYPE_LECTIN_2"/>
    <property type="match status" value="1"/>
</dbReference>
<dbReference type="GO" id="GO:0007155">
    <property type="term" value="P:cell adhesion"/>
    <property type="evidence" value="ECO:0007669"/>
    <property type="project" value="UniProtKB-KW"/>
</dbReference>
<feature type="disulfide bond" evidence="24">
    <location>
        <begin position="664"/>
        <end position="691"/>
    </location>
</feature>
<evidence type="ECO:0000256" key="18">
    <source>
        <dbReference type="ARBA" id="ARBA00040812"/>
    </source>
</evidence>
<feature type="domain" description="Sushi" evidence="29">
    <location>
        <begin position="316"/>
        <end position="379"/>
    </location>
</feature>
<feature type="domain" description="EGF-like" evidence="27">
    <location>
        <begin position="214"/>
        <end position="249"/>
    </location>
</feature>
<reference evidence="30" key="1">
    <citation type="submission" date="2025-05" db="UniProtKB">
        <authorList>
            <consortium name="Ensembl"/>
        </authorList>
    </citation>
    <scope>IDENTIFICATION</scope>
</reference>
<evidence type="ECO:0000256" key="2">
    <source>
        <dbReference type="ARBA" id="ARBA00007360"/>
    </source>
</evidence>
<dbReference type="AlphaFoldDB" id="A0A8C6T2P2"/>
<keyword evidence="12" id="KW-0130">Cell adhesion</keyword>
<evidence type="ECO:0000256" key="10">
    <source>
        <dbReference type="ARBA" id="ARBA00022737"/>
    </source>
</evidence>
<keyword evidence="6 25" id="KW-0812">Transmembrane</keyword>
<feature type="disulfide bond" evidence="24">
    <location>
        <begin position="727"/>
        <end position="754"/>
    </location>
</feature>
<feature type="domain" description="Sushi" evidence="29">
    <location>
        <begin position="505"/>
        <end position="568"/>
    </location>
</feature>
<dbReference type="InterPro" id="IPR016186">
    <property type="entry name" value="C-type_lectin-like/link_sf"/>
</dbReference>
<evidence type="ECO:0000256" key="13">
    <source>
        <dbReference type="ARBA" id="ARBA00022989"/>
    </source>
</evidence>
<feature type="chain" id="PRO_5044681665" description="E-selectin" evidence="26">
    <location>
        <begin position="27"/>
        <end position="937"/>
    </location>
</feature>
<comment type="function">
    <text evidence="22">Cell-surface glycoprotein having a role in immunoadhesion. Mediates in the adhesion of blood neutrophils in cytokine-activated endothelium through interaction with SELPLG/PSGL1. May have a role in capillary morphogenesis.</text>
</comment>
<accession>A0A8C6T2P2</accession>
<keyword evidence="14 25" id="KW-0472">Membrane</keyword>
<evidence type="ECO:0000313" key="30">
    <source>
        <dbReference type="Ensembl" id="ENSNMLP00000015447.1"/>
    </source>
</evidence>
<dbReference type="PANTHER" id="PTHR19325">
    <property type="entry name" value="COMPLEMENT COMPONENT-RELATED SUSHI DOMAIN-CONTAINING"/>
    <property type="match status" value="1"/>
</dbReference>
<keyword evidence="4 23" id="KW-0245">EGF-like domain</keyword>
<dbReference type="InterPro" id="IPR033991">
    <property type="entry name" value="Selectin_CTLD"/>
</dbReference>
<dbReference type="Ensembl" id="ENSNMLT00000017356.1">
    <property type="protein sequence ID" value="ENSNMLP00000015450.1"/>
    <property type="gene ID" value="ENSNMLG00000010240.1"/>
</dbReference>
<evidence type="ECO:0000256" key="23">
    <source>
        <dbReference type="PROSITE-ProRule" id="PRU00076"/>
    </source>
</evidence>
<evidence type="ECO:0000256" key="12">
    <source>
        <dbReference type="ARBA" id="ARBA00022889"/>
    </source>
</evidence>
<feature type="domain" description="Sushi" evidence="29">
    <location>
        <begin position="393"/>
        <end position="442"/>
    </location>
</feature>
<feature type="domain" description="C-type lectin" evidence="28">
    <location>
        <begin position="92"/>
        <end position="214"/>
    </location>
</feature>
<feature type="disulfide bond" evidence="24">
    <location>
        <begin position="846"/>
        <end position="873"/>
    </location>
</feature>
<feature type="domain" description="Sushi" evidence="29">
    <location>
        <begin position="252"/>
        <end position="315"/>
    </location>
</feature>
<comment type="caution">
    <text evidence="23">Lacks conserved residue(s) required for the propagation of feature annotation.</text>
</comment>
<dbReference type="InterPro" id="IPR035976">
    <property type="entry name" value="Sushi/SCR/CCP_sf"/>
</dbReference>
<feature type="disulfide bond" evidence="24">
    <location>
        <begin position="475"/>
        <end position="502"/>
    </location>
</feature>
<evidence type="ECO:0000259" key="28">
    <source>
        <dbReference type="PROSITE" id="PS50041"/>
    </source>
</evidence>
<feature type="disulfide bond" evidence="24">
    <location>
        <begin position="602"/>
        <end position="629"/>
    </location>
</feature>
<dbReference type="PROSITE" id="PS50026">
    <property type="entry name" value="EGF_3"/>
    <property type="match status" value="1"/>
</dbReference>
<feature type="disulfide bond" evidence="24">
    <location>
        <begin position="286"/>
        <end position="313"/>
    </location>
</feature>
<evidence type="ECO:0000256" key="24">
    <source>
        <dbReference type="PROSITE-ProRule" id="PRU00302"/>
    </source>
</evidence>
<dbReference type="CDD" id="cd03592">
    <property type="entry name" value="CLECT_selectins_like"/>
    <property type="match status" value="1"/>
</dbReference>
<evidence type="ECO:0000256" key="14">
    <source>
        <dbReference type="ARBA" id="ARBA00023136"/>
    </source>
</evidence>
<evidence type="ECO:0000256" key="17">
    <source>
        <dbReference type="ARBA" id="ARBA00038738"/>
    </source>
</evidence>
<dbReference type="FunFam" id="3.10.100.10:FF:000007">
    <property type="entry name" value="L-selectin"/>
    <property type="match status" value="1"/>
</dbReference>
<dbReference type="Gene3D" id="3.10.100.10">
    <property type="entry name" value="Mannose-Binding Protein A, subunit A"/>
    <property type="match status" value="1"/>
</dbReference>
<dbReference type="SMART" id="SM00032">
    <property type="entry name" value="CCP"/>
    <property type="match status" value="10"/>
</dbReference>
<dbReference type="InterPro" id="IPR002396">
    <property type="entry name" value="Selectin_superfamily"/>
</dbReference>
<dbReference type="PROSITE" id="PS00615">
    <property type="entry name" value="C_TYPE_LECTIN_1"/>
    <property type="match status" value="1"/>
</dbReference>
<dbReference type="PROSITE" id="PS01186">
    <property type="entry name" value="EGF_2"/>
    <property type="match status" value="1"/>
</dbReference>
<dbReference type="PRINTS" id="PR00343">
    <property type="entry name" value="SELECTIN"/>
</dbReference>
<feature type="domain" description="Sushi" evidence="29">
    <location>
        <begin position="757"/>
        <end position="815"/>
    </location>
</feature>
<feature type="disulfide bond" evidence="23">
    <location>
        <begin position="239"/>
        <end position="248"/>
    </location>
</feature>
<dbReference type="Ensembl" id="ENSNMLT00000017352.1">
    <property type="protein sequence ID" value="ENSNMLP00000015447.1"/>
    <property type="gene ID" value="ENSNMLG00000010240.1"/>
</dbReference>
<comment type="similarity">
    <text evidence="2">Belongs to the selectin/LECAM family.</text>
</comment>
<evidence type="ECO:0000256" key="1">
    <source>
        <dbReference type="ARBA" id="ARBA00004251"/>
    </source>
</evidence>
<protein>
    <recommendedName>
        <fullName evidence="18">E-selectin</fullName>
    </recommendedName>
    <alternativeName>
        <fullName evidence="19">CD62 antigen-like family member E</fullName>
    </alternativeName>
    <alternativeName>
        <fullName evidence="20">Endothelial leukocyte adhesion molecule 1</fullName>
    </alternativeName>
    <alternativeName>
        <fullName evidence="21">Leukocyte-endothelial cell adhesion molecule 2</fullName>
    </alternativeName>
</protein>
<feature type="disulfide bond" evidence="23">
    <location>
        <begin position="218"/>
        <end position="228"/>
    </location>
</feature>
<evidence type="ECO:0000256" key="20">
    <source>
        <dbReference type="ARBA" id="ARBA00042113"/>
    </source>
</evidence>
<evidence type="ECO:0000256" key="25">
    <source>
        <dbReference type="SAM" id="Phobius"/>
    </source>
</evidence>
<feature type="domain" description="Sushi" evidence="29">
    <location>
        <begin position="632"/>
        <end position="693"/>
    </location>
</feature>
<feature type="domain" description="Sushi" evidence="29">
    <location>
        <begin position="582"/>
        <end position="631"/>
    </location>
</feature>
<dbReference type="CDD" id="cd00033">
    <property type="entry name" value="CCP"/>
    <property type="match status" value="10"/>
</dbReference>
<keyword evidence="31" id="KW-1185">Reference proteome</keyword>
<evidence type="ECO:0000256" key="22">
    <source>
        <dbReference type="ARBA" id="ARBA00045695"/>
    </source>
</evidence>
<sequence>MGHRRMSGGFPLKIPVMMLLPGKVKATGGEYKSSKKVLMDSDTSHSCKRTNSWKQKQRLLTMGIKSLETSRSASRMISVIYLFSVIFIWTSVDCWSYYYSETTMNWTQARAWCQKNYTDMVAIQNQEEIAHLNSWLPKNYYWIGIRKIDNVWTWVGTSKALTEDAKNWAPKEPNNGNSKSKESEDCVEMYIKRDKEAGKWNDERCGKLKIALCYSAACKTDSCLHGECVETINSHRCQCDEGFYGESCEHVVFCNRDEVTVPDNGTFRCTHTYGDFAYASECQYSCEEGYQLGTPGPLKCTADKTWSDQPPTCELIQCQELSGPQWGSVRCSHPLGPFSYRSTCAFECDEGYVLSTPQSDTLFCKPTGQWNATQPFCTAVQCPALSEQRNLIITCEDTGNTRFSFGKSCSFSCATGFSLVGPNTITCTSSAEWSDSMPFCDAVQCSPLQNLEHGVIDCGDNPGTFSYENTCRFKCLPGYELVGASEVTCTSESKWSDSLPHCAVIQCQELSDPQWGSVRCSHPLGPFSYRSTCAFECDEGYVLSTPQSDTLFCKPTGQWNATQPFCTAVQCPALSEQRNLIITCEDTGNTTFSFGKSCSFSCATGFSLVGPNTITCTSSAEWSDSMPFCDAVQCSPLQNPEHGVIDCEDNPGTFSYENTCSFKCLPGYELVGASEVTCTSESKWSDSLPHCAAVHCPAIPEMENTIVSCEGDANTQFSYGNSCSFSCPAGYRLMGTKTLKCTASAEWSGSPPHCQVMFCPTLEKKPNLTMNCSSDLVLGSTCSFSCPRGFLLQGKETIECSEDAQWNEAMPICEAVVCPFLEAPHNGHKNCSLKEPLYDSQCAFSCAQDYTLDGLTLLTCDHYGNWTGDMPTCQPAPSQLMLIAAGATVGGAVLLSGLSLVMWILKRLKKRASKFDLSSSDIEVPPQVYNNLSENLL</sequence>
<feature type="domain" description="Sushi" evidence="29">
    <location>
        <begin position="816"/>
        <end position="875"/>
    </location>
</feature>
<name>A0A8C6T2P2_9GOBI</name>
<evidence type="ECO:0000256" key="3">
    <source>
        <dbReference type="ARBA" id="ARBA00022475"/>
    </source>
</evidence>
<keyword evidence="5 24" id="KW-0768">Sushi</keyword>
<keyword evidence="11" id="KW-0106">Calcium</keyword>
<dbReference type="GO" id="GO:0046872">
    <property type="term" value="F:metal ion binding"/>
    <property type="evidence" value="ECO:0007669"/>
    <property type="project" value="UniProtKB-KW"/>
</dbReference>
<evidence type="ECO:0000259" key="29">
    <source>
        <dbReference type="PROSITE" id="PS50923"/>
    </source>
</evidence>
<dbReference type="PANTHER" id="PTHR19325:SF493">
    <property type="entry name" value="E-SELECTIN"/>
    <property type="match status" value="1"/>
</dbReference>
<dbReference type="PROSITE" id="PS50923">
    <property type="entry name" value="SUSHI"/>
    <property type="match status" value="10"/>
</dbReference>
<evidence type="ECO:0000256" key="4">
    <source>
        <dbReference type="ARBA" id="ARBA00022536"/>
    </source>
</evidence>
<evidence type="ECO:0000256" key="15">
    <source>
        <dbReference type="ARBA" id="ARBA00023157"/>
    </source>
</evidence>
<feature type="transmembrane region" description="Helical" evidence="25">
    <location>
        <begin position="79"/>
        <end position="98"/>
    </location>
</feature>
<keyword evidence="7" id="KW-0479">Metal-binding</keyword>
<dbReference type="Proteomes" id="UP000694523">
    <property type="component" value="Unplaced"/>
</dbReference>
<comment type="subunit">
    <text evidence="17">Interacts with SELPLG/PSGL1 and PODXL2 through the sialyl Lewis X epitope. SELPLG sulfation appears not to be required for this interaction.</text>
</comment>
<evidence type="ECO:0000259" key="27">
    <source>
        <dbReference type="PROSITE" id="PS50026"/>
    </source>
</evidence>
<dbReference type="Pfam" id="PF00059">
    <property type="entry name" value="Lectin_C"/>
    <property type="match status" value="1"/>
</dbReference>
<evidence type="ECO:0000256" key="9">
    <source>
        <dbReference type="ARBA" id="ARBA00022734"/>
    </source>
</evidence>
<evidence type="ECO:0000256" key="7">
    <source>
        <dbReference type="ARBA" id="ARBA00022723"/>
    </source>
</evidence>
<evidence type="ECO:0000256" key="8">
    <source>
        <dbReference type="ARBA" id="ARBA00022729"/>
    </source>
</evidence>
<keyword evidence="10" id="KW-0677">Repeat</keyword>
<proteinExistence type="inferred from homology"/>
<dbReference type="SMART" id="SM00181">
    <property type="entry name" value="EGF"/>
    <property type="match status" value="1"/>
</dbReference>
<feature type="disulfide bond" evidence="24">
    <location>
        <begin position="413"/>
        <end position="440"/>
    </location>
</feature>
<dbReference type="FunFam" id="2.10.70.10:FF:000001">
    <property type="entry name" value="Selectin P"/>
    <property type="match status" value="4"/>
</dbReference>
<dbReference type="PROSITE" id="PS00022">
    <property type="entry name" value="EGF_1"/>
    <property type="match status" value="1"/>
</dbReference>
<dbReference type="Gene3D" id="2.10.70.10">
    <property type="entry name" value="Complement Module, domain 1"/>
    <property type="match status" value="10"/>
</dbReference>
<organism evidence="30 31">
    <name type="scientific">Neogobius melanostomus</name>
    <name type="common">round goby</name>
    <dbReference type="NCBI Taxonomy" id="47308"/>
    <lineage>
        <taxon>Eukaryota</taxon>
        <taxon>Metazoa</taxon>
        <taxon>Chordata</taxon>
        <taxon>Craniata</taxon>
        <taxon>Vertebrata</taxon>
        <taxon>Euteleostomi</taxon>
        <taxon>Actinopterygii</taxon>
        <taxon>Neopterygii</taxon>
        <taxon>Teleostei</taxon>
        <taxon>Neoteleostei</taxon>
        <taxon>Acanthomorphata</taxon>
        <taxon>Gobiaria</taxon>
        <taxon>Gobiiformes</taxon>
        <taxon>Gobioidei</taxon>
        <taxon>Gobiidae</taxon>
        <taxon>Benthophilinae</taxon>
        <taxon>Neogobiini</taxon>
        <taxon>Neogobius</taxon>
    </lineage>
</organism>
<feature type="domain" description="Sushi" evidence="29">
    <location>
        <begin position="443"/>
        <end position="504"/>
    </location>
</feature>
<keyword evidence="13 25" id="KW-1133">Transmembrane helix</keyword>
<evidence type="ECO:0000313" key="31">
    <source>
        <dbReference type="Proteomes" id="UP000694523"/>
    </source>
</evidence>
<dbReference type="InterPro" id="IPR018378">
    <property type="entry name" value="C-type_lectin_CS"/>
</dbReference>
<dbReference type="SUPFAM" id="SSF57535">
    <property type="entry name" value="Complement control module/SCR domain"/>
    <property type="match status" value="10"/>
</dbReference>
<evidence type="ECO:0000256" key="6">
    <source>
        <dbReference type="ARBA" id="ARBA00022692"/>
    </source>
</evidence>
<evidence type="ECO:0000256" key="5">
    <source>
        <dbReference type="ARBA" id="ARBA00022659"/>
    </source>
</evidence>
<evidence type="ECO:0000256" key="19">
    <source>
        <dbReference type="ARBA" id="ARBA00041401"/>
    </source>
</evidence>
<keyword evidence="3" id="KW-1003">Cell membrane</keyword>
<dbReference type="InterPro" id="IPR000742">
    <property type="entry name" value="EGF"/>
</dbReference>
<dbReference type="Pfam" id="PF00084">
    <property type="entry name" value="Sushi"/>
    <property type="match status" value="10"/>
</dbReference>
<evidence type="ECO:0000256" key="16">
    <source>
        <dbReference type="ARBA" id="ARBA00023180"/>
    </source>
</evidence>
<comment type="subcellular location">
    <subcellularLocation>
        <location evidence="1">Cell membrane</location>
        <topology evidence="1">Single-pass type I membrane protein</topology>
    </subcellularLocation>
</comment>
<dbReference type="GO" id="GO:0030246">
    <property type="term" value="F:carbohydrate binding"/>
    <property type="evidence" value="ECO:0007669"/>
    <property type="project" value="UniProtKB-KW"/>
</dbReference>
<dbReference type="SUPFAM" id="SSF56436">
    <property type="entry name" value="C-type lectin-like"/>
    <property type="match status" value="1"/>
</dbReference>
<keyword evidence="8 26" id="KW-0732">Signal</keyword>
<keyword evidence="9" id="KW-0430">Lectin</keyword>
<evidence type="ECO:0000256" key="21">
    <source>
        <dbReference type="ARBA" id="ARBA00043124"/>
    </source>
</evidence>
<feature type="domain" description="Sushi" evidence="29">
    <location>
        <begin position="694"/>
        <end position="756"/>
    </location>
</feature>
<feature type="disulfide bond" evidence="24">
    <location>
        <begin position="786"/>
        <end position="813"/>
    </location>
</feature>
<evidence type="ECO:0000256" key="11">
    <source>
        <dbReference type="ARBA" id="ARBA00022837"/>
    </source>
</evidence>
<dbReference type="CDD" id="cd00054">
    <property type="entry name" value="EGF_CA"/>
    <property type="match status" value="1"/>
</dbReference>
<keyword evidence="16" id="KW-0325">Glycoprotein</keyword>
<dbReference type="InterPro" id="IPR001304">
    <property type="entry name" value="C-type_lectin-like"/>
</dbReference>
<feature type="signal peptide" evidence="26">
    <location>
        <begin position="1"/>
        <end position="26"/>
    </location>
</feature>
<keyword evidence="15 23" id="KW-1015">Disulfide bond</keyword>
<dbReference type="SMART" id="SM00034">
    <property type="entry name" value="CLECT"/>
    <property type="match status" value="1"/>
</dbReference>
<evidence type="ECO:0000256" key="26">
    <source>
        <dbReference type="SAM" id="SignalP"/>
    </source>
</evidence>
<dbReference type="InterPro" id="IPR050350">
    <property type="entry name" value="Compl-Cell_Adhes-Reg"/>
</dbReference>